<dbReference type="Proteomes" id="UP001500831">
    <property type="component" value="Unassembled WGS sequence"/>
</dbReference>
<organism evidence="2 3">
    <name type="scientific">Streptosporangium fragile</name>
    <dbReference type="NCBI Taxonomy" id="46186"/>
    <lineage>
        <taxon>Bacteria</taxon>
        <taxon>Bacillati</taxon>
        <taxon>Actinomycetota</taxon>
        <taxon>Actinomycetes</taxon>
        <taxon>Streptosporangiales</taxon>
        <taxon>Streptosporangiaceae</taxon>
        <taxon>Streptosporangium</taxon>
    </lineage>
</organism>
<evidence type="ECO:0000313" key="3">
    <source>
        <dbReference type="Proteomes" id="UP001500831"/>
    </source>
</evidence>
<feature type="compositionally biased region" description="Basic and acidic residues" evidence="1">
    <location>
        <begin position="23"/>
        <end position="39"/>
    </location>
</feature>
<evidence type="ECO:0000256" key="1">
    <source>
        <dbReference type="SAM" id="MobiDB-lite"/>
    </source>
</evidence>
<name>A0ABN3WFR4_9ACTN</name>
<reference evidence="2 3" key="1">
    <citation type="journal article" date="2019" name="Int. J. Syst. Evol. Microbiol.">
        <title>The Global Catalogue of Microorganisms (GCM) 10K type strain sequencing project: providing services to taxonomists for standard genome sequencing and annotation.</title>
        <authorList>
            <consortium name="The Broad Institute Genomics Platform"/>
            <consortium name="The Broad Institute Genome Sequencing Center for Infectious Disease"/>
            <person name="Wu L."/>
            <person name="Ma J."/>
        </authorList>
    </citation>
    <scope>NUCLEOTIDE SEQUENCE [LARGE SCALE GENOMIC DNA]</scope>
    <source>
        <strain evidence="2 3">JCM 6242</strain>
    </source>
</reference>
<keyword evidence="3" id="KW-1185">Reference proteome</keyword>
<dbReference type="EMBL" id="BAAAVI010000126">
    <property type="protein sequence ID" value="GAA2913699.1"/>
    <property type="molecule type" value="Genomic_DNA"/>
</dbReference>
<sequence length="80" mass="8645">MEATRIAFIGFLQRGLGLQPQGETRDGDTPCLDGTDRPVGRAKLPGLPPGRWDVVPVQAMSDPAWVRPGGRSPVKREPDP</sequence>
<evidence type="ECO:0000313" key="2">
    <source>
        <dbReference type="EMBL" id="GAA2913699.1"/>
    </source>
</evidence>
<protein>
    <submittedName>
        <fullName evidence="2">Uncharacterized protein</fullName>
    </submittedName>
</protein>
<proteinExistence type="predicted"/>
<comment type="caution">
    <text evidence="2">The sequence shown here is derived from an EMBL/GenBank/DDBJ whole genome shotgun (WGS) entry which is preliminary data.</text>
</comment>
<feature type="region of interest" description="Disordered" evidence="1">
    <location>
        <begin position="19"/>
        <end position="54"/>
    </location>
</feature>
<gene>
    <name evidence="2" type="ORF">GCM10010517_80260</name>
</gene>
<accession>A0ABN3WFR4</accession>